<keyword evidence="2" id="KW-1185">Reference proteome</keyword>
<dbReference type="Proteomes" id="UP001526337">
    <property type="component" value="Unassembled WGS sequence"/>
</dbReference>
<sequence>MITTRTNVHTQSGNRIIIEMGGARVGLIQSCSPSDDYGLEPATGVGDIHVSEWVPTLARHTLSVRRMMLITQSLRNLGIATINGDNALQGLVFDILFYSRDSGEVMRKYVSCSWGRGAVDVSANRITMEEGTLYALDASGVDL</sequence>
<evidence type="ECO:0000313" key="1">
    <source>
        <dbReference type="EMBL" id="MCW4589746.1"/>
    </source>
</evidence>
<reference evidence="1 2" key="1">
    <citation type="submission" date="2022-07" db="EMBL/GenBank/DDBJ databases">
        <title>Genome stability of Gluconacetobacter entanii AV429.</title>
        <authorList>
            <person name="Trcek J."/>
            <person name="Cepec E."/>
        </authorList>
    </citation>
    <scope>NUCLEOTIDE SEQUENCE [LARGE SCALE GENOMIC DNA]</scope>
    <source>
        <strain evidence="1 2">AV429_2022</strain>
    </source>
</reference>
<protein>
    <recommendedName>
        <fullName evidence="3">Phage tail protein</fullName>
    </recommendedName>
</protein>
<evidence type="ECO:0000313" key="2">
    <source>
        <dbReference type="Proteomes" id="UP001526337"/>
    </source>
</evidence>
<dbReference type="Pfam" id="PF26461">
    <property type="entry name" value="Phi812_tail_tube"/>
    <property type="match status" value="1"/>
</dbReference>
<comment type="caution">
    <text evidence="1">The sequence shown here is derived from an EMBL/GenBank/DDBJ whole genome shotgun (WGS) entry which is preliminary data.</text>
</comment>
<dbReference type="RefSeq" id="WP_171790782.1">
    <property type="nucleotide sequence ID" value="NZ_JABJWD010000054.1"/>
</dbReference>
<proteinExistence type="predicted"/>
<name>A0ABT3K3H6_9PROT</name>
<evidence type="ECO:0008006" key="3">
    <source>
        <dbReference type="Google" id="ProtNLM"/>
    </source>
</evidence>
<organism evidence="1 2">
    <name type="scientific">Gluconacetobacter entanii</name>
    <dbReference type="NCBI Taxonomy" id="108528"/>
    <lineage>
        <taxon>Bacteria</taxon>
        <taxon>Pseudomonadati</taxon>
        <taxon>Pseudomonadota</taxon>
        <taxon>Alphaproteobacteria</taxon>
        <taxon>Acetobacterales</taxon>
        <taxon>Acetobacteraceae</taxon>
        <taxon>Gluconacetobacter</taxon>
    </lineage>
</organism>
<gene>
    <name evidence="1" type="ORF">NO263_04030</name>
</gene>
<dbReference type="EMBL" id="JANGSQ010000087">
    <property type="protein sequence ID" value="MCW4589746.1"/>
    <property type="molecule type" value="Genomic_DNA"/>
</dbReference>
<dbReference type="InterPro" id="IPR058640">
    <property type="entry name" value="Phi812_tail_tube"/>
</dbReference>
<accession>A0ABT3K3H6</accession>